<protein>
    <recommendedName>
        <fullName evidence="6">Tetratricopeptide repeat protein</fullName>
    </recommendedName>
</protein>
<feature type="repeat" description="TPR" evidence="3">
    <location>
        <begin position="108"/>
        <end position="141"/>
    </location>
</feature>
<dbReference type="PROSITE" id="PS50005">
    <property type="entry name" value="TPR"/>
    <property type="match status" value="3"/>
</dbReference>
<accession>A0A0D2J5U3</accession>
<proteinExistence type="predicted"/>
<reference evidence="4 5" key="1">
    <citation type="submission" date="2013-11" db="EMBL/GenBank/DDBJ databases">
        <title>Metagenomic analysis of a methanogenic consortium involved in long chain n-alkane degradation.</title>
        <authorList>
            <person name="Davidova I.A."/>
            <person name="Callaghan A.V."/>
            <person name="Wawrik B."/>
            <person name="Pruitt S."/>
            <person name="Marks C."/>
            <person name="Duncan K.E."/>
            <person name="Suflita J.M."/>
        </authorList>
    </citation>
    <scope>NUCLEOTIDE SEQUENCE [LARGE SCALE GENOMIC DNA]</scope>
    <source>
        <strain evidence="4 5">SPR</strain>
    </source>
</reference>
<dbReference type="RefSeq" id="WP_044349179.1">
    <property type="nucleotide sequence ID" value="NZ_AZAC01000015.1"/>
</dbReference>
<gene>
    <name evidence="4" type="ORF">X474_13370</name>
</gene>
<keyword evidence="2 3" id="KW-0802">TPR repeat</keyword>
<evidence type="ECO:0000256" key="2">
    <source>
        <dbReference type="ARBA" id="ARBA00022803"/>
    </source>
</evidence>
<dbReference type="Pfam" id="PF13181">
    <property type="entry name" value="TPR_8"/>
    <property type="match status" value="1"/>
</dbReference>
<dbReference type="SUPFAM" id="SSF48452">
    <property type="entry name" value="TPR-like"/>
    <property type="match status" value="1"/>
</dbReference>
<dbReference type="GO" id="GO:0009279">
    <property type="term" value="C:cell outer membrane"/>
    <property type="evidence" value="ECO:0007669"/>
    <property type="project" value="TreeGrafter"/>
</dbReference>
<dbReference type="Pfam" id="PF00515">
    <property type="entry name" value="TPR_1"/>
    <property type="match status" value="1"/>
</dbReference>
<organism evidence="4 5">
    <name type="scientific">Dethiosulfatarculus sandiegensis</name>
    <dbReference type="NCBI Taxonomy" id="1429043"/>
    <lineage>
        <taxon>Bacteria</taxon>
        <taxon>Pseudomonadati</taxon>
        <taxon>Thermodesulfobacteriota</taxon>
        <taxon>Desulfarculia</taxon>
        <taxon>Desulfarculales</taxon>
        <taxon>Desulfarculaceae</taxon>
        <taxon>Dethiosulfatarculus</taxon>
    </lineage>
</organism>
<dbReference type="Proteomes" id="UP000032233">
    <property type="component" value="Unassembled WGS sequence"/>
</dbReference>
<name>A0A0D2J5U3_9BACT</name>
<dbReference type="InParanoid" id="A0A0D2J5U3"/>
<evidence type="ECO:0008006" key="6">
    <source>
        <dbReference type="Google" id="ProtNLM"/>
    </source>
</evidence>
<dbReference type="OrthoDB" id="220004at2"/>
<dbReference type="Gene3D" id="1.25.40.10">
    <property type="entry name" value="Tetratricopeptide repeat domain"/>
    <property type="match status" value="2"/>
</dbReference>
<keyword evidence="1" id="KW-0677">Repeat</keyword>
<dbReference type="PROSITE" id="PS50293">
    <property type="entry name" value="TPR_REGION"/>
    <property type="match status" value="1"/>
</dbReference>
<sequence length="225" mass="26009">MPIFQRSLSILIFFIFLIGLSSYPQPCRADGNQELRAGFAAMRLGDMNTALKHYNRALSQGLSQRDKLTALTLRGDLLRQKRQYDEALKDFNQALSLSEKYGDPQEKAALYVRRGQAYRAQGEYVRSISDYNLALQINPYMADAYFHRGNAYRLRRRLKLALADFNQAINLEPNHHFYYYRSGVLVQLKRLKEAVADMEEAVRQKPGRAAYKARLTYLKGQLDDQ</sequence>
<dbReference type="AlphaFoldDB" id="A0A0D2J5U3"/>
<dbReference type="GO" id="GO:0046813">
    <property type="term" value="P:receptor-mediated virion attachment to host cell"/>
    <property type="evidence" value="ECO:0007669"/>
    <property type="project" value="TreeGrafter"/>
</dbReference>
<comment type="caution">
    <text evidence="4">The sequence shown here is derived from an EMBL/GenBank/DDBJ whole genome shotgun (WGS) entry which is preliminary data.</text>
</comment>
<dbReference type="InterPro" id="IPR019734">
    <property type="entry name" value="TPR_rpt"/>
</dbReference>
<dbReference type="STRING" id="1429043.X474_13370"/>
<dbReference type="Pfam" id="PF13424">
    <property type="entry name" value="TPR_12"/>
    <property type="match status" value="1"/>
</dbReference>
<evidence type="ECO:0000256" key="1">
    <source>
        <dbReference type="ARBA" id="ARBA00022737"/>
    </source>
</evidence>
<dbReference type="SMART" id="SM00028">
    <property type="entry name" value="TPR"/>
    <property type="match status" value="4"/>
</dbReference>
<dbReference type="PANTHER" id="PTHR44858:SF1">
    <property type="entry name" value="UDP-N-ACETYLGLUCOSAMINE--PEPTIDE N-ACETYLGLUCOSAMINYLTRANSFERASE SPINDLY-RELATED"/>
    <property type="match status" value="1"/>
</dbReference>
<dbReference type="PANTHER" id="PTHR44858">
    <property type="entry name" value="TETRATRICOPEPTIDE REPEAT PROTEIN 6"/>
    <property type="match status" value="1"/>
</dbReference>
<dbReference type="InterPro" id="IPR011990">
    <property type="entry name" value="TPR-like_helical_dom_sf"/>
</dbReference>
<feature type="repeat" description="TPR" evidence="3">
    <location>
        <begin position="142"/>
        <end position="175"/>
    </location>
</feature>
<dbReference type="InterPro" id="IPR050498">
    <property type="entry name" value="Ycf3"/>
</dbReference>
<evidence type="ECO:0000313" key="4">
    <source>
        <dbReference type="EMBL" id="KIX13469.1"/>
    </source>
</evidence>
<evidence type="ECO:0000256" key="3">
    <source>
        <dbReference type="PROSITE-ProRule" id="PRU00339"/>
    </source>
</evidence>
<dbReference type="EMBL" id="AZAC01000015">
    <property type="protein sequence ID" value="KIX13469.1"/>
    <property type="molecule type" value="Genomic_DNA"/>
</dbReference>
<evidence type="ECO:0000313" key="5">
    <source>
        <dbReference type="Proteomes" id="UP000032233"/>
    </source>
</evidence>
<feature type="repeat" description="TPR" evidence="3">
    <location>
        <begin position="68"/>
        <end position="101"/>
    </location>
</feature>
<keyword evidence="5" id="KW-1185">Reference proteome</keyword>